<sequence>MARSLCLAIILSLATVGLASLGPVATLNLANADIAPDGVSRAASLINGVHPAPVIMVKKGDRLKLNVVNKLTDPLQLRGTSIHWHGILQRGNNFMDGVPGVTQCPIAPGDSFLYTMTADIEGTYWYHSHFGVQYCDGVRGALIVQDPKDPLKVFYDVDDESTIITLSDWYHELAPSITGISMQDTTLINGKGRFPGGPNADLSVVNVQPGKRYRLRLISISCDPNFTFSIDGHDLTVIETDSVATLPHTVNRLQILAGQRYSAVLHTNQRVDNYWIRALPNSGNRNISTTFANGVNSAILRYKGAPNREPKSNQQKNVNALSETDLHPLHNPFAPGRPTPNGADVTFNLTFSFDEPTFKFSINNESFTPPTVPVLLQILSGARNAHDLLPHGGVLTVERNKVVQINMPSGLIGGPHPFHLHGHTFSVVKSADAPFNFLNPIQRDVVNVGETEGDYVAIRFRTDNPGPWILHCHIDFHLDIGLAIVFAEAPEQTPSANKNTPDAWDQLCPAWDSLPISITGTHPGVNSTSP</sequence>
<dbReference type="InterPro" id="IPR002355">
    <property type="entry name" value="Cu_oxidase_Cu_BS"/>
</dbReference>
<keyword evidence="7" id="KW-0479">Metal-binding</keyword>
<dbReference type="Proteomes" id="UP000559027">
    <property type="component" value="Unassembled WGS sequence"/>
</dbReference>
<evidence type="ECO:0000256" key="9">
    <source>
        <dbReference type="ARBA" id="ARBA00023008"/>
    </source>
</evidence>
<evidence type="ECO:0000256" key="11">
    <source>
        <dbReference type="ARBA" id="ARBA00023180"/>
    </source>
</evidence>
<keyword evidence="12" id="KW-0732">Signal</keyword>
<comment type="subcellular location">
    <subcellularLocation>
        <location evidence="3">Secreted</location>
    </subcellularLocation>
</comment>
<dbReference type="PROSITE" id="PS00079">
    <property type="entry name" value="MULTICOPPER_OXIDASE1"/>
    <property type="match status" value="1"/>
</dbReference>
<dbReference type="AlphaFoldDB" id="A0A8H5FY88"/>
<evidence type="ECO:0000259" key="15">
    <source>
        <dbReference type="Pfam" id="PF07732"/>
    </source>
</evidence>
<evidence type="ECO:0000256" key="1">
    <source>
        <dbReference type="ARBA" id="ARBA00000349"/>
    </source>
</evidence>
<dbReference type="PANTHER" id="PTHR11709:SF394">
    <property type="entry name" value="FI03373P-RELATED"/>
    <property type="match status" value="1"/>
</dbReference>
<comment type="catalytic activity">
    <reaction evidence="1">
        <text>4 hydroquinone + O2 = 4 benzosemiquinone + 2 H2O</text>
        <dbReference type="Rhea" id="RHEA:11276"/>
        <dbReference type="ChEBI" id="CHEBI:15377"/>
        <dbReference type="ChEBI" id="CHEBI:15379"/>
        <dbReference type="ChEBI" id="CHEBI:17594"/>
        <dbReference type="ChEBI" id="CHEBI:17977"/>
        <dbReference type="EC" id="1.10.3.2"/>
    </reaction>
</comment>
<feature type="domain" description="Plastocyanin-like" evidence="14">
    <location>
        <begin position="368"/>
        <end position="491"/>
    </location>
</feature>
<dbReference type="PROSITE" id="PS00080">
    <property type="entry name" value="MULTICOPPER_OXIDASE2"/>
    <property type="match status" value="1"/>
</dbReference>
<evidence type="ECO:0000256" key="2">
    <source>
        <dbReference type="ARBA" id="ARBA00001935"/>
    </source>
</evidence>
<evidence type="ECO:0000259" key="14">
    <source>
        <dbReference type="Pfam" id="PF07731"/>
    </source>
</evidence>
<dbReference type="FunFam" id="2.60.40.420:FF:000045">
    <property type="entry name" value="Laccase 2"/>
    <property type="match status" value="1"/>
</dbReference>
<dbReference type="InterPro" id="IPR045087">
    <property type="entry name" value="Cu-oxidase_fam"/>
</dbReference>
<accession>A0A8H5FY88</accession>
<dbReference type="PANTHER" id="PTHR11709">
    <property type="entry name" value="MULTI-COPPER OXIDASE"/>
    <property type="match status" value="1"/>
</dbReference>
<dbReference type="GO" id="GO:0005576">
    <property type="term" value="C:extracellular region"/>
    <property type="evidence" value="ECO:0007669"/>
    <property type="project" value="UniProtKB-SubCell"/>
</dbReference>
<name>A0A8H5FY88_9AGAR</name>
<evidence type="ECO:0000256" key="12">
    <source>
        <dbReference type="SAM" id="SignalP"/>
    </source>
</evidence>
<evidence type="ECO:0000256" key="4">
    <source>
        <dbReference type="ARBA" id="ARBA00010609"/>
    </source>
</evidence>
<dbReference type="EMBL" id="JAACJO010000010">
    <property type="protein sequence ID" value="KAF5353354.1"/>
    <property type="molecule type" value="Genomic_DNA"/>
</dbReference>
<feature type="domain" description="Plastocyanin-like" evidence="13">
    <location>
        <begin position="160"/>
        <end position="305"/>
    </location>
</feature>
<evidence type="ECO:0000256" key="7">
    <source>
        <dbReference type="ARBA" id="ARBA00022723"/>
    </source>
</evidence>
<dbReference type="GO" id="GO:0052716">
    <property type="term" value="F:hydroquinone:oxygen oxidoreductase activity"/>
    <property type="evidence" value="ECO:0007669"/>
    <property type="project" value="UniProtKB-EC"/>
</dbReference>
<feature type="domain" description="Plastocyanin-like" evidence="15">
    <location>
        <begin position="31"/>
        <end position="148"/>
    </location>
</feature>
<dbReference type="InterPro" id="IPR011707">
    <property type="entry name" value="Cu-oxidase-like_N"/>
</dbReference>
<dbReference type="GO" id="GO:0005507">
    <property type="term" value="F:copper ion binding"/>
    <property type="evidence" value="ECO:0007669"/>
    <property type="project" value="InterPro"/>
</dbReference>
<dbReference type="InterPro" id="IPR011706">
    <property type="entry name" value="Cu-oxidase_C"/>
</dbReference>
<keyword evidence="8" id="KW-0560">Oxidoreductase</keyword>
<comment type="caution">
    <text evidence="16">The sequence shown here is derived from an EMBL/GenBank/DDBJ whole genome shotgun (WGS) entry which is preliminary data.</text>
</comment>
<evidence type="ECO:0000313" key="17">
    <source>
        <dbReference type="Proteomes" id="UP000559027"/>
    </source>
</evidence>
<evidence type="ECO:0000259" key="13">
    <source>
        <dbReference type="Pfam" id="PF00394"/>
    </source>
</evidence>
<feature type="chain" id="PRO_5034915278" description="laccase" evidence="12">
    <location>
        <begin position="20"/>
        <end position="530"/>
    </location>
</feature>
<keyword evidence="17" id="KW-1185">Reference proteome</keyword>
<dbReference type="SUPFAM" id="SSF49503">
    <property type="entry name" value="Cupredoxins"/>
    <property type="match status" value="3"/>
</dbReference>
<keyword evidence="10" id="KW-1015">Disulfide bond</keyword>
<dbReference type="CDD" id="cd13903">
    <property type="entry name" value="CuRO_3_Tv-LCC_like"/>
    <property type="match status" value="1"/>
</dbReference>
<dbReference type="Pfam" id="PF07731">
    <property type="entry name" value="Cu-oxidase_2"/>
    <property type="match status" value="1"/>
</dbReference>
<dbReference type="Pfam" id="PF07732">
    <property type="entry name" value="Cu-oxidase_3"/>
    <property type="match status" value="1"/>
</dbReference>
<evidence type="ECO:0000256" key="6">
    <source>
        <dbReference type="ARBA" id="ARBA00022525"/>
    </source>
</evidence>
<proteinExistence type="inferred from homology"/>
<dbReference type="InterPro" id="IPR033138">
    <property type="entry name" value="Cu_oxidase_CS"/>
</dbReference>
<keyword evidence="11" id="KW-0325">Glycoprotein</keyword>
<evidence type="ECO:0000256" key="10">
    <source>
        <dbReference type="ARBA" id="ARBA00023157"/>
    </source>
</evidence>
<gene>
    <name evidence="16" type="ORF">D9756_007800</name>
</gene>
<evidence type="ECO:0000256" key="5">
    <source>
        <dbReference type="ARBA" id="ARBA00012297"/>
    </source>
</evidence>
<reference evidence="16 17" key="1">
    <citation type="journal article" date="2020" name="ISME J.">
        <title>Uncovering the hidden diversity of litter-decomposition mechanisms in mushroom-forming fungi.</title>
        <authorList>
            <person name="Floudas D."/>
            <person name="Bentzer J."/>
            <person name="Ahren D."/>
            <person name="Johansson T."/>
            <person name="Persson P."/>
            <person name="Tunlid A."/>
        </authorList>
    </citation>
    <scope>NUCLEOTIDE SEQUENCE [LARGE SCALE GENOMIC DNA]</scope>
    <source>
        <strain evidence="16 17">CBS 146.42</strain>
    </source>
</reference>
<dbReference type="InterPro" id="IPR008972">
    <property type="entry name" value="Cupredoxin"/>
</dbReference>
<evidence type="ECO:0000256" key="8">
    <source>
        <dbReference type="ARBA" id="ARBA00023002"/>
    </source>
</evidence>
<keyword evidence="9" id="KW-0186">Copper</keyword>
<dbReference type="Gene3D" id="2.60.40.420">
    <property type="entry name" value="Cupredoxins - blue copper proteins"/>
    <property type="match status" value="3"/>
</dbReference>
<dbReference type="Pfam" id="PF00394">
    <property type="entry name" value="Cu-oxidase"/>
    <property type="match status" value="1"/>
</dbReference>
<dbReference type="InterPro" id="IPR001117">
    <property type="entry name" value="Cu-oxidase_2nd"/>
</dbReference>
<organism evidence="16 17">
    <name type="scientific">Leucocoprinus leucothites</name>
    <dbReference type="NCBI Taxonomy" id="201217"/>
    <lineage>
        <taxon>Eukaryota</taxon>
        <taxon>Fungi</taxon>
        <taxon>Dikarya</taxon>
        <taxon>Basidiomycota</taxon>
        <taxon>Agaricomycotina</taxon>
        <taxon>Agaricomycetes</taxon>
        <taxon>Agaricomycetidae</taxon>
        <taxon>Agaricales</taxon>
        <taxon>Agaricineae</taxon>
        <taxon>Agaricaceae</taxon>
        <taxon>Leucocoprinus</taxon>
    </lineage>
</organism>
<protein>
    <recommendedName>
        <fullName evidence="5">laccase</fullName>
        <ecNumber evidence="5">1.10.3.2</ecNumber>
    </recommendedName>
</protein>
<dbReference type="SMR" id="A0A8H5FY88"/>
<dbReference type="OrthoDB" id="2121828at2759"/>
<dbReference type="EC" id="1.10.3.2" evidence="5"/>
<feature type="signal peptide" evidence="12">
    <location>
        <begin position="1"/>
        <end position="19"/>
    </location>
</feature>
<keyword evidence="6" id="KW-0964">Secreted</keyword>
<comment type="similarity">
    <text evidence="4">Belongs to the multicopper oxidase family.</text>
</comment>
<comment type="cofactor">
    <cofactor evidence="2">
        <name>Cu cation</name>
        <dbReference type="ChEBI" id="CHEBI:23378"/>
    </cofactor>
</comment>
<evidence type="ECO:0000256" key="3">
    <source>
        <dbReference type="ARBA" id="ARBA00004613"/>
    </source>
</evidence>
<evidence type="ECO:0000313" key="16">
    <source>
        <dbReference type="EMBL" id="KAF5353354.1"/>
    </source>
</evidence>